<keyword evidence="2" id="KW-1185">Reference proteome</keyword>
<proteinExistence type="predicted"/>
<organism evidence="1 2">
    <name type="scientific">Agarivorans gilvus</name>
    <dbReference type="NCBI Taxonomy" id="680279"/>
    <lineage>
        <taxon>Bacteria</taxon>
        <taxon>Pseudomonadati</taxon>
        <taxon>Pseudomonadota</taxon>
        <taxon>Gammaproteobacteria</taxon>
        <taxon>Alteromonadales</taxon>
        <taxon>Alteromonadaceae</taxon>
        <taxon>Agarivorans</taxon>
    </lineage>
</organism>
<dbReference type="Proteomes" id="UP000651977">
    <property type="component" value="Unassembled WGS sequence"/>
</dbReference>
<comment type="caution">
    <text evidence="1">The sequence shown here is derived from an EMBL/GenBank/DDBJ whole genome shotgun (WGS) entry which is preliminary data.</text>
</comment>
<name>A0ABQ1I4H5_9ALTE</name>
<reference evidence="2" key="1">
    <citation type="journal article" date="2019" name="Int. J. Syst. Evol. Microbiol.">
        <title>The Global Catalogue of Microorganisms (GCM) 10K type strain sequencing project: providing services to taxonomists for standard genome sequencing and annotation.</title>
        <authorList>
            <consortium name="The Broad Institute Genomics Platform"/>
            <consortium name="The Broad Institute Genome Sequencing Center for Infectious Disease"/>
            <person name="Wu L."/>
            <person name="Ma J."/>
        </authorList>
    </citation>
    <scope>NUCLEOTIDE SEQUENCE [LARGE SCALE GENOMIC DNA]</scope>
    <source>
        <strain evidence="2">CGMCC 1.10131</strain>
    </source>
</reference>
<gene>
    <name evidence="1" type="ORF">GCM10007414_31460</name>
</gene>
<sequence length="65" mass="7396">MQRVDRITLIIKPKPSEFQKIVADAAIDAGREMQFLKTLEQAEDHPVAGPYPEGHYLKGFLCRVK</sequence>
<accession>A0ABQ1I4H5</accession>
<evidence type="ECO:0000313" key="1">
    <source>
        <dbReference type="EMBL" id="GGB15711.1"/>
    </source>
</evidence>
<dbReference type="Gene3D" id="3.40.50.150">
    <property type="entry name" value="Vaccinia Virus protein VP39"/>
    <property type="match status" value="1"/>
</dbReference>
<dbReference type="EMBL" id="BMDY01000021">
    <property type="protein sequence ID" value="GGB15711.1"/>
    <property type="molecule type" value="Genomic_DNA"/>
</dbReference>
<dbReference type="InterPro" id="IPR029063">
    <property type="entry name" value="SAM-dependent_MTases_sf"/>
</dbReference>
<evidence type="ECO:0000313" key="2">
    <source>
        <dbReference type="Proteomes" id="UP000651977"/>
    </source>
</evidence>
<protein>
    <submittedName>
        <fullName evidence="1">Uncharacterized protein</fullName>
    </submittedName>
</protein>